<comment type="caution">
    <text evidence="6">The sequence shown here is derived from an EMBL/GenBank/DDBJ whole genome shotgun (WGS) entry which is preliminary data.</text>
</comment>
<evidence type="ECO:0000256" key="2">
    <source>
        <dbReference type="ARBA" id="ARBA00023015"/>
    </source>
</evidence>
<name>A0A562Q788_9PSED</name>
<gene>
    <name evidence="6" type="ORF">IQ22_03344</name>
</gene>
<dbReference type="SMART" id="SM00345">
    <property type="entry name" value="HTH_GNTR"/>
    <property type="match status" value="1"/>
</dbReference>
<keyword evidence="6" id="KW-0808">Transferase</keyword>
<protein>
    <submittedName>
        <fullName evidence="6">GntR family transcriptional regulator/MocR family aminotransferase</fullName>
    </submittedName>
</protein>
<dbReference type="GO" id="GO:0003700">
    <property type="term" value="F:DNA-binding transcription factor activity"/>
    <property type="evidence" value="ECO:0007669"/>
    <property type="project" value="InterPro"/>
</dbReference>
<evidence type="ECO:0000256" key="3">
    <source>
        <dbReference type="ARBA" id="ARBA00023125"/>
    </source>
</evidence>
<evidence type="ECO:0000313" key="7">
    <source>
        <dbReference type="Proteomes" id="UP000316905"/>
    </source>
</evidence>
<proteinExistence type="predicted"/>
<accession>A0A562Q788</accession>
<keyword evidence="1" id="KW-0663">Pyridoxal phosphate</keyword>
<dbReference type="SUPFAM" id="SSF46785">
    <property type="entry name" value="Winged helix' DNA-binding domain"/>
    <property type="match status" value="1"/>
</dbReference>
<dbReference type="Gene3D" id="1.10.10.10">
    <property type="entry name" value="Winged helix-like DNA-binding domain superfamily/Winged helix DNA-binding domain"/>
    <property type="match status" value="1"/>
</dbReference>
<dbReference type="GO" id="GO:0008483">
    <property type="term" value="F:transaminase activity"/>
    <property type="evidence" value="ECO:0007669"/>
    <property type="project" value="UniProtKB-KW"/>
</dbReference>
<organism evidence="6 7">
    <name type="scientific">Pseudomonas duriflava</name>
    <dbReference type="NCBI Taxonomy" id="459528"/>
    <lineage>
        <taxon>Bacteria</taxon>
        <taxon>Pseudomonadati</taxon>
        <taxon>Pseudomonadota</taxon>
        <taxon>Gammaproteobacteria</taxon>
        <taxon>Pseudomonadales</taxon>
        <taxon>Pseudomonadaceae</taxon>
        <taxon>Pseudomonas</taxon>
    </lineage>
</organism>
<sequence length="81" mass="8934">MESITQPLACGETAPIYRQIYQRFRDAIINGQLRPGDRVPSVRALAAELNLAKGTIETAYQILIGEGYLTPHGPSRNHSRA</sequence>
<dbReference type="Proteomes" id="UP000316905">
    <property type="component" value="Unassembled WGS sequence"/>
</dbReference>
<dbReference type="AlphaFoldDB" id="A0A562Q788"/>
<feature type="domain" description="HTH gntR-type" evidence="5">
    <location>
        <begin position="14"/>
        <end position="81"/>
    </location>
</feature>
<dbReference type="CDD" id="cd07377">
    <property type="entry name" value="WHTH_GntR"/>
    <property type="match status" value="1"/>
</dbReference>
<keyword evidence="3" id="KW-0238">DNA-binding</keyword>
<dbReference type="InterPro" id="IPR036388">
    <property type="entry name" value="WH-like_DNA-bd_sf"/>
</dbReference>
<keyword evidence="4" id="KW-0804">Transcription</keyword>
<evidence type="ECO:0000256" key="4">
    <source>
        <dbReference type="ARBA" id="ARBA00023163"/>
    </source>
</evidence>
<evidence type="ECO:0000259" key="5">
    <source>
        <dbReference type="PROSITE" id="PS50949"/>
    </source>
</evidence>
<dbReference type="EMBL" id="VLKY01000011">
    <property type="protein sequence ID" value="TWI52574.1"/>
    <property type="molecule type" value="Genomic_DNA"/>
</dbReference>
<keyword evidence="6" id="KW-0032">Aminotransferase</keyword>
<reference evidence="6 7" key="1">
    <citation type="journal article" date="2015" name="Stand. Genomic Sci.">
        <title>Genomic Encyclopedia of Bacterial and Archaeal Type Strains, Phase III: the genomes of soil and plant-associated and newly described type strains.</title>
        <authorList>
            <person name="Whitman W.B."/>
            <person name="Woyke T."/>
            <person name="Klenk H.P."/>
            <person name="Zhou Y."/>
            <person name="Lilburn T.G."/>
            <person name="Beck B.J."/>
            <person name="De Vos P."/>
            <person name="Vandamme P."/>
            <person name="Eisen J.A."/>
            <person name="Garrity G."/>
            <person name="Hugenholtz P."/>
            <person name="Kyrpides N.C."/>
        </authorList>
    </citation>
    <scope>NUCLEOTIDE SEQUENCE [LARGE SCALE GENOMIC DNA]</scope>
    <source>
        <strain evidence="6 7">CGMCC 1.6858</strain>
    </source>
</reference>
<dbReference type="Pfam" id="PF00392">
    <property type="entry name" value="GntR"/>
    <property type="match status" value="1"/>
</dbReference>
<dbReference type="PANTHER" id="PTHR46577:SF1">
    <property type="entry name" value="HTH-TYPE TRANSCRIPTIONAL REGULATORY PROTEIN GABR"/>
    <property type="match status" value="1"/>
</dbReference>
<evidence type="ECO:0000313" key="6">
    <source>
        <dbReference type="EMBL" id="TWI52574.1"/>
    </source>
</evidence>
<dbReference type="InterPro" id="IPR000524">
    <property type="entry name" value="Tscrpt_reg_HTH_GntR"/>
</dbReference>
<dbReference type="InterPro" id="IPR036390">
    <property type="entry name" value="WH_DNA-bd_sf"/>
</dbReference>
<dbReference type="GO" id="GO:0003677">
    <property type="term" value="F:DNA binding"/>
    <property type="evidence" value="ECO:0007669"/>
    <property type="project" value="UniProtKB-KW"/>
</dbReference>
<evidence type="ECO:0000256" key="1">
    <source>
        <dbReference type="ARBA" id="ARBA00022898"/>
    </source>
</evidence>
<dbReference type="InterPro" id="IPR051446">
    <property type="entry name" value="HTH_trans_reg/aminotransferase"/>
</dbReference>
<keyword evidence="7" id="KW-1185">Reference proteome</keyword>
<dbReference type="PANTHER" id="PTHR46577">
    <property type="entry name" value="HTH-TYPE TRANSCRIPTIONAL REGULATORY PROTEIN GABR"/>
    <property type="match status" value="1"/>
</dbReference>
<keyword evidence="2" id="KW-0805">Transcription regulation</keyword>
<dbReference type="PROSITE" id="PS50949">
    <property type="entry name" value="HTH_GNTR"/>
    <property type="match status" value="1"/>
</dbReference>